<dbReference type="OrthoDB" id="9806579at2"/>
<dbReference type="HOGENOM" id="CLU_006493_8_6_4"/>
<protein>
    <recommendedName>
        <fullName evidence="3">isochorismate synthase</fullName>
        <ecNumber evidence="3">5.4.4.2</ecNumber>
    </recommendedName>
    <alternativeName>
        <fullName evidence="5">Isochorismate mutase</fullName>
    </alternativeName>
</protein>
<evidence type="ECO:0000256" key="1">
    <source>
        <dbReference type="ARBA" id="ARBA00000799"/>
    </source>
</evidence>
<gene>
    <name evidence="7" type="ORF">LT85_1804</name>
</gene>
<dbReference type="EMBL" id="CP009962">
    <property type="protein sequence ID" value="AIY40962.1"/>
    <property type="molecule type" value="Genomic_DNA"/>
</dbReference>
<evidence type="ECO:0000256" key="2">
    <source>
        <dbReference type="ARBA" id="ARBA00005297"/>
    </source>
</evidence>
<evidence type="ECO:0000259" key="6">
    <source>
        <dbReference type="Pfam" id="PF00425"/>
    </source>
</evidence>
<dbReference type="NCBIfam" id="TIGR00543">
    <property type="entry name" value="isochor_syn"/>
    <property type="match status" value="1"/>
</dbReference>
<dbReference type="PANTHER" id="PTHR42839:SF2">
    <property type="entry name" value="ISOCHORISMATE SYNTHASE ENTC"/>
    <property type="match status" value="1"/>
</dbReference>
<organism evidence="7 8">
    <name type="scientific">Collimonas arenae</name>
    <dbReference type="NCBI Taxonomy" id="279058"/>
    <lineage>
        <taxon>Bacteria</taxon>
        <taxon>Pseudomonadati</taxon>
        <taxon>Pseudomonadota</taxon>
        <taxon>Betaproteobacteria</taxon>
        <taxon>Burkholderiales</taxon>
        <taxon>Oxalobacteraceae</taxon>
        <taxon>Collimonas</taxon>
    </lineage>
</organism>
<dbReference type="InterPro" id="IPR004561">
    <property type="entry name" value="IsoChor_synthase"/>
</dbReference>
<dbReference type="EC" id="5.4.4.2" evidence="3"/>
<dbReference type="InterPro" id="IPR005801">
    <property type="entry name" value="ADC_synthase"/>
</dbReference>
<dbReference type="GO" id="GO:0009697">
    <property type="term" value="P:salicylic acid biosynthetic process"/>
    <property type="evidence" value="ECO:0007669"/>
    <property type="project" value="TreeGrafter"/>
</dbReference>
<dbReference type="PANTHER" id="PTHR42839">
    <property type="entry name" value="ISOCHORISMATE SYNTHASE ENTC"/>
    <property type="match status" value="1"/>
</dbReference>
<dbReference type="Gene3D" id="3.60.120.10">
    <property type="entry name" value="Anthranilate synthase"/>
    <property type="match status" value="1"/>
</dbReference>
<feature type="domain" description="Chorismate-utilising enzyme C-terminal" evidence="6">
    <location>
        <begin position="132"/>
        <end position="390"/>
    </location>
</feature>
<accession>A0A0A1FDM5</accession>
<dbReference type="InterPro" id="IPR015890">
    <property type="entry name" value="Chorismate_C"/>
</dbReference>
<dbReference type="AlphaFoldDB" id="A0A0A1FDM5"/>
<evidence type="ECO:0000313" key="7">
    <source>
        <dbReference type="EMBL" id="AIY40962.1"/>
    </source>
</evidence>
<dbReference type="GO" id="GO:0008909">
    <property type="term" value="F:isochorismate synthase activity"/>
    <property type="evidence" value="ECO:0007669"/>
    <property type="project" value="UniProtKB-EC"/>
</dbReference>
<evidence type="ECO:0000256" key="5">
    <source>
        <dbReference type="ARBA" id="ARBA00041564"/>
    </source>
</evidence>
<keyword evidence="8" id="KW-1185">Reference proteome</keyword>
<evidence type="ECO:0000256" key="3">
    <source>
        <dbReference type="ARBA" id="ARBA00012824"/>
    </source>
</evidence>
<evidence type="ECO:0000313" key="8">
    <source>
        <dbReference type="Proteomes" id="UP000030302"/>
    </source>
</evidence>
<proteinExistence type="inferred from homology"/>
<dbReference type="STRING" id="279058.LT85_1804"/>
<name>A0A0A1FDM5_9BURK</name>
<dbReference type="KEGG" id="care:LT85_1804"/>
<dbReference type="Proteomes" id="UP000030302">
    <property type="component" value="Chromosome"/>
</dbReference>
<comment type="similarity">
    <text evidence="2">Belongs to the isochorismate synthase family.</text>
</comment>
<evidence type="ECO:0000256" key="4">
    <source>
        <dbReference type="ARBA" id="ARBA00023235"/>
    </source>
</evidence>
<dbReference type="RefSeq" id="WP_038487648.1">
    <property type="nucleotide sequence ID" value="NZ_CP009962.1"/>
</dbReference>
<reference evidence="8" key="1">
    <citation type="journal article" date="2014" name="Soil Biol. Biochem.">
        <title>Structure and function of bacterial communities in ageing soils: Insights from the Mendocino ecological staircase.</title>
        <authorList>
            <person name="Uroz S."/>
            <person name="Tech J.J."/>
            <person name="Sawaya N.A."/>
            <person name="Frey-Klett P."/>
            <person name="Leveau J.H.J."/>
        </authorList>
    </citation>
    <scope>NUCLEOTIDE SEQUENCE [LARGE SCALE GENOMIC DNA]</scope>
    <source>
        <strain evidence="8">Cal35</strain>
    </source>
</reference>
<keyword evidence="4 7" id="KW-0413">Isomerase</keyword>
<dbReference type="SUPFAM" id="SSF56322">
    <property type="entry name" value="ADC synthase"/>
    <property type="match status" value="1"/>
</dbReference>
<sequence length="413" mass="43746">MNDRLHHGFLKQASAADLLQHYQAGATFFASPRRSLLAHGVKVVMPPCEPGQIAANAAAWLKEAGREGLPPAVLMGVLPFRLDGSSASPYLYMPQQLASGAGVDSAVAALNPAGQTTGAQLSTPPLMQPTPEGYRDNVRSALAAIRDTRFAKTVLSRSLTLDAQIDIPALLQRLAARNLRGYTFAVDLAEAEKDGAHRTMIGASPELLLARYGRELVSHPLAGSIPRSADPVEDRRRADGLLQSVKDLHEHALVVDAVAAAMRPYCKNLKVPATPSLLATPTMWHLGTEVRGELADLATTSLEVALALHPTPAVCGHPAAPAAKFIADTEGFDRRYFAGLVGWCDSQGDGEWAVTLRCAEVGSGSATLYAGAGIVAGSEPQLELLETSAKLRTMLAAMNLELMLEDEQVKAAS</sequence>
<dbReference type="Pfam" id="PF00425">
    <property type="entry name" value="Chorismate_bind"/>
    <property type="match status" value="1"/>
</dbReference>
<comment type="catalytic activity">
    <reaction evidence="1">
        <text>chorismate = isochorismate</text>
        <dbReference type="Rhea" id="RHEA:18985"/>
        <dbReference type="ChEBI" id="CHEBI:29748"/>
        <dbReference type="ChEBI" id="CHEBI:29780"/>
        <dbReference type="EC" id="5.4.4.2"/>
    </reaction>
</comment>